<dbReference type="AlphaFoldDB" id="A0AAU0MVQ4"/>
<keyword evidence="9" id="KW-0472">Membrane</keyword>
<gene>
    <name evidence="13" type="ORF">R5R33_12395</name>
</gene>
<feature type="compositionally biased region" description="Basic and acidic residues" evidence="10">
    <location>
        <begin position="55"/>
        <end position="66"/>
    </location>
</feature>
<feature type="compositionally biased region" description="Polar residues" evidence="10">
    <location>
        <begin position="126"/>
        <end position="137"/>
    </location>
</feature>
<evidence type="ECO:0000256" key="10">
    <source>
        <dbReference type="SAM" id="MobiDB-lite"/>
    </source>
</evidence>
<keyword evidence="3" id="KW-0813">Transport</keyword>
<evidence type="ECO:0000256" key="5">
    <source>
        <dbReference type="ARBA" id="ARBA00022519"/>
    </source>
</evidence>
<proteinExistence type="inferred from homology"/>
<dbReference type="PROSITE" id="PS52015">
    <property type="entry name" value="TONB_CTD"/>
    <property type="match status" value="1"/>
</dbReference>
<evidence type="ECO:0000313" key="14">
    <source>
        <dbReference type="Proteomes" id="UP001302477"/>
    </source>
</evidence>
<dbReference type="KEGG" id="mpaf:R5R33_12395"/>
<sequence length="231" mass="25179">MRLTVMLICSFVLHLSLLWALLWAAPAQEVQGPSGTVALKLGQMRLATEVTQRQSAEKPAEQKSTAKPEPVAQRAPAKVIAKEPVKKQSLKQQVAQVSMEKTQPIANEAVTKPEAKTDSGAEASVATAQQNTQQSVSEEPVLIERPAFASPPGAPVYPELARQRRQQGTVVVEVQLDRTGAQVLRRLLQSSGVDSLDESALNAVASWEFLPYREGGRARLSRVRLPIRFSL</sequence>
<keyword evidence="4" id="KW-1003">Cell membrane</keyword>
<dbReference type="SUPFAM" id="SSF74653">
    <property type="entry name" value="TolA/TonB C-terminal domain"/>
    <property type="match status" value="1"/>
</dbReference>
<evidence type="ECO:0000256" key="1">
    <source>
        <dbReference type="ARBA" id="ARBA00004383"/>
    </source>
</evidence>
<dbReference type="Proteomes" id="UP001302477">
    <property type="component" value="Chromosome"/>
</dbReference>
<dbReference type="PANTHER" id="PTHR33446">
    <property type="entry name" value="PROTEIN TONB-RELATED"/>
    <property type="match status" value="1"/>
</dbReference>
<protein>
    <submittedName>
        <fullName evidence="13">Energy transducer TonB</fullName>
    </submittedName>
</protein>
<keyword evidence="7" id="KW-0653">Protein transport</keyword>
<dbReference type="Gene3D" id="3.30.1150.10">
    <property type="match status" value="1"/>
</dbReference>
<dbReference type="EMBL" id="CP137555">
    <property type="protein sequence ID" value="WOX04538.1"/>
    <property type="molecule type" value="Genomic_DNA"/>
</dbReference>
<accession>A0AAU0MVQ4</accession>
<dbReference type="RefSeq" id="WP_318953016.1">
    <property type="nucleotide sequence ID" value="NZ_CP137555.1"/>
</dbReference>
<evidence type="ECO:0000256" key="2">
    <source>
        <dbReference type="ARBA" id="ARBA00006555"/>
    </source>
</evidence>
<dbReference type="PANTHER" id="PTHR33446:SF2">
    <property type="entry name" value="PROTEIN TONB"/>
    <property type="match status" value="1"/>
</dbReference>
<comment type="subcellular location">
    <subcellularLocation>
        <location evidence="1">Cell inner membrane</location>
        <topology evidence="1">Single-pass membrane protein</topology>
        <orientation evidence="1">Periplasmic side</orientation>
    </subcellularLocation>
</comment>
<dbReference type="InterPro" id="IPR006260">
    <property type="entry name" value="TonB/TolA_C"/>
</dbReference>
<evidence type="ECO:0000256" key="9">
    <source>
        <dbReference type="ARBA" id="ARBA00023136"/>
    </source>
</evidence>
<evidence type="ECO:0000256" key="3">
    <source>
        <dbReference type="ARBA" id="ARBA00022448"/>
    </source>
</evidence>
<organism evidence="13 14">
    <name type="scientific">Microbulbifer pacificus</name>
    <dbReference type="NCBI Taxonomy" id="407164"/>
    <lineage>
        <taxon>Bacteria</taxon>
        <taxon>Pseudomonadati</taxon>
        <taxon>Pseudomonadota</taxon>
        <taxon>Gammaproteobacteria</taxon>
        <taxon>Cellvibrionales</taxon>
        <taxon>Microbulbiferaceae</taxon>
        <taxon>Microbulbifer</taxon>
    </lineage>
</organism>
<dbReference type="InterPro" id="IPR051045">
    <property type="entry name" value="TonB-dependent_transducer"/>
</dbReference>
<name>A0AAU0MVQ4_9GAMM</name>
<evidence type="ECO:0000256" key="4">
    <source>
        <dbReference type="ARBA" id="ARBA00022475"/>
    </source>
</evidence>
<dbReference type="GO" id="GO:0098797">
    <property type="term" value="C:plasma membrane protein complex"/>
    <property type="evidence" value="ECO:0007669"/>
    <property type="project" value="TreeGrafter"/>
</dbReference>
<keyword evidence="11" id="KW-0732">Signal</keyword>
<dbReference type="GO" id="GO:0055085">
    <property type="term" value="P:transmembrane transport"/>
    <property type="evidence" value="ECO:0007669"/>
    <property type="project" value="InterPro"/>
</dbReference>
<keyword evidence="6" id="KW-0812">Transmembrane</keyword>
<dbReference type="Pfam" id="PF03544">
    <property type="entry name" value="TonB_C"/>
    <property type="match status" value="1"/>
</dbReference>
<evidence type="ECO:0000256" key="6">
    <source>
        <dbReference type="ARBA" id="ARBA00022692"/>
    </source>
</evidence>
<evidence type="ECO:0000259" key="12">
    <source>
        <dbReference type="PROSITE" id="PS52015"/>
    </source>
</evidence>
<keyword evidence="8" id="KW-1133">Transmembrane helix</keyword>
<feature type="signal peptide" evidence="11">
    <location>
        <begin position="1"/>
        <end position="24"/>
    </location>
</feature>
<feature type="chain" id="PRO_5043524110" evidence="11">
    <location>
        <begin position="25"/>
        <end position="231"/>
    </location>
</feature>
<evidence type="ECO:0000256" key="11">
    <source>
        <dbReference type="SAM" id="SignalP"/>
    </source>
</evidence>
<evidence type="ECO:0000313" key="13">
    <source>
        <dbReference type="EMBL" id="WOX04538.1"/>
    </source>
</evidence>
<feature type="region of interest" description="Disordered" evidence="10">
    <location>
        <begin position="50"/>
        <end position="84"/>
    </location>
</feature>
<dbReference type="NCBIfam" id="TIGR01352">
    <property type="entry name" value="tonB_Cterm"/>
    <property type="match status" value="1"/>
</dbReference>
<evidence type="ECO:0000256" key="8">
    <source>
        <dbReference type="ARBA" id="ARBA00022989"/>
    </source>
</evidence>
<feature type="domain" description="TonB C-terminal" evidence="12">
    <location>
        <begin position="142"/>
        <end position="231"/>
    </location>
</feature>
<reference evidence="13 14" key="1">
    <citation type="submission" date="2023-10" db="EMBL/GenBank/DDBJ databases">
        <title>Description of Microbulbifer bruguierae sp. nov., isolated from the sediments of mangrove plant Bruguiera sexangula and comparative genomic analyses of the genus Microbulbifer.</title>
        <authorList>
            <person name="Long M."/>
        </authorList>
    </citation>
    <scope>NUCLEOTIDE SEQUENCE [LARGE SCALE GENOMIC DNA]</scope>
    <source>
        <strain evidence="13 14">SPO729</strain>
    </source>
</reference>
<dbReference type="GO" id="GO:0031992">
    <property type="term" value="F:energy transducer activity"/>
    <property type="evidence" value="ECO:0007669"/>
    <property type="project" value="TreeGrafter"/>
</dbReference>
<keyword evidence="5" id="KW-0997">Cell inner membrane</keyword>
<evidence type="ECO:0000256" key="7">
    <source>
        <dbReference type="ARBA" id="ARBA00022927"/>
    </source>
</evidence>
<keyword evidence="14" id="KW-1185">Reference proteome</keyword>
<dbReference type="GO" id="GO:0015031">
    <property type="term" value="P:protein transport"/>
    <property type="evidence" value="ECO:0007669"/>
    <property type="project" value="UniProtKB-KW"/>
</dbReference>
<feature type="region of interest" description="Disordered" evidence="10">
    <location>
        <begin position="104"/>
        <end position="140"/>
    </location>
</feature>
<dbReference type="InterPro" id="IPR037682">
    <property type="entry name" value="TonB_C"/>
</dbReference>
<comment type="similarity">
    <text evidence="2">Belongs to the TonB family.</text>
</comment>